<organism evidence="1 2">
    <name type="scientific">Aminobacter carboxidus</name>
    <dbReference type="NCBI Taxonomy" id="376165"/>
    <lineage>
        <taxon>Bacteria</taxon>
        <taxon>Pseudomonadati</taxon>
        <taxon>Pseudomonadota</taxon>
        <taxon>Alphaproteobacteria</taxon>
        <taxon>Hyphomicrobiales</taxon>
        <taxon>Phyllobacteriaceae</taxon>
        <taxon>Aminobacter</taxon>
    </lineage>
</organism>
<dbReference type="EMBL" id="JACHGI010000003">
    <property type="protein sequence ID" value="MBB6466233.1"/>
    <property type="molecule type" value="Genomic_DNA"/>
</dbReference>
<gene>
    <name evidence="1" type="ORF">HNQ96_002098</name>
</gene>
<name>A0A8E1WDG4_9HYPH</name>
<evidence type="ECO:0000313" key="1">
    <source>
        <dbReference type="EMBL" id="MBB6466233.1"/>
    </source>
</evidence>
<dbReference type="PANTHER" id="PTHR19288">
    <property type="entry name" value="4-NITROPHENYLPHOSPHATASE-RELATED"/>
    <property type="match status" value="1"/>
</dbReference>
<dbReference type="InterPro" id="IPR036412">
    <property type="entry name" value="HAD-like_sf"/>
</dbReference>
<evidence type="ECO:0000313" key="2">
    <source>
        <dbReference type="Proteomes" id="UP000532373"/>
    </source>
</evidence>
<dbReference type="GO" id="GO:0005737">
    <property type="term" value="C:cytoplasm"/>
    <property type="evidence" value="ECO:0007669"/>
    <property type="project" value="TreeGrafter"/>
</dbReference>
<dbReference type="InterPro" id="IPR006357">
    <property type="entry name" value="HAD-SF_hydro_IIA"/>
</dbReference>
<dbReference type="RefSeq" id="WP_184768697.1">
    <property type="nucleotide sequence ID" value="NZ_JACHGI010000003.1"/>
</dbReference>
<dbReference type="SUPFAM" id="SSF56784">
    <property type="entry name" value="HAD-like"/>
    <property type="match status" value="1"/>
</dbReference>
<dbReference type="NCBIfam" id="TIGR01460">
    <property type="entry name" value="HAD-SF-IIA"/>
    <property type="match status" value="1"/>
</dbReference>
<dbReference type="Gene3D" id="3.40.50.1000">
    <property type="entry name" value="HAD superfamily/HAD-like"/>
    <property type="match status" value="2"/>
</dbReference>
<dbReference type="InterPro" id="IPR006356">
    <property type="entry name" value="HAD-SF_hydro_IIA_hyp3"/>
</dbReference>
<dbReference type="AlphaFoldDB" id="A0A8E1WDG4"/>
<dbReference type="Pfam" id="PF13242">
    <property type="entry name" value="Hydrolase_like"/>
    <property type="match status" value="1"/>
</dbReference>
<dbReference type="Proteomes" id="UP000532373">
    <property type="component" value="Unassembled WGS sequence"/>
</dbReference>
<proteinExistence type="predicted"/>
<accession>A0A8E1WDG4</accession>
<dbReference type="InterPro" id="IPR023214">
    <property type="entry name" value="HAD_sf"/>
</dbReference>
<comment type="caution">
    <text evidence="1">The sequence shown here is derived from an EMBL/GenBank/DDBJ whole genome shotgun (WGS) entry which is preliminary data.</text>
</comment>
<dbReference type="Pfam" id="PF13344">
    <property type="entry name" value="Hydrolase_6"/>
    <property type="match status" value="1"/>
</dbReference>
<dbReference type="GO" id="GO:0016791">
    <property type="term" value="F:phosphatase activity"/>
    <property type="evidence" value="ECO:0007669"/>
    <property type="project" value="TreeGrafter"/>
</dbReference>
<dbReference type="NCBIfam" id="TIGR01459">
    <property type="entry name" value="HAD-SF-IIA-hyp4"/>
    <property type="match status" value="1"/>
</dbReference>
<dbReference type="CDD" id="cd07525">
    <property type="entry name" value="HAD_like"/>
    <property type="match status" value="1"/>
</dbReference>
<sequence length="286" mass="30650">MAGSPQSIASLEALTGRYQALLCDVWGVIHNGVDAFPEAAAALKAARDKGVAVVLITNAPRPRAGVIAQLASLGVPESAWDRVVTSGDVTRELIRSGPRRVFHIGPDRDFPIYDGLDVDLVEEFEASVVVCTGLFDDETETPDDYAEMLRRLRARNLPFICANPDIVVERGHELIWCAGALARDYGQLGGRTLVSGKPHRPIYEAALAAAGEVLGREVKLTDALSIGDGMFTDVKGAADNGIDVLYVSGGIHARDYGEAHAPDPDRLAAFLDKHGYSPVATIPRLR</sequence>
<protein>
    <submittedName>
        <fullName evidence="1">HAD superfamily hydrolase (TIGR01459 family)</fullName>
    </submittedName>
</protein>
<dbReference type="PANTHER" id="PTHR19288:SF90">
    <property type="entry name" value="OS08G0542600 PROTEIN"/>
    <property type="match status" value="1"/>
</dbReference>
<keyword evidence="1" id="KW-0378">Hydrolase</keyword>
<reference evidence="1 2" key="1">
    <citation type="submission" date="2020-08" db="EMBL/GenBank/DDBJ databases">
        <title>Genomic Encyclopedia of Type Strains, Phase IV (KMG-IV): sequencing the most valuable type-strain genomes for metagenomic binning, comparative biology and taxonomic classification.</title>
        <authorList>
            <person name="Goeker M."/>
        </authorList>
    </citation>
    <scope>NUCLEOTIDE SEQUENCE [LARGE SCALE GENOMIC DNA]</scope>
    <source>
        <strain evidence="1 2">DSM 17454</strain>
    </source>
</reference>